<proteinExistence type="predicted"/>
<evidence type="ECO:0000313" key="2">
    <source>
        <dbReference type="EMBL" id="CAI6373594.1"/>
    </source>
</evidence>
<evidence type="ECO:0000256" key="1">
    <source>
        <dbReference type="SAM" id="MobiDB-lite"/>
    </source>
</evidence>
<reference evidence="2 3" key="1">
    <citation type="submission" date="2023-01" db="EMBL/GenBank/DDBJ databases">
        <authorList>
            <person name="Whitehead M."/>
        </authorList>
    </citation>
    <scope>NUCLEOTIDE SEQUENCE [LARGE SCALE GENOMIC DNA]</scope>
</reference>
<comment type="caution">
    <text evidence="2">The sequence shown here is derived from an EMBL/GenBank/DDBJ whole genome shotgun (WGS) entry which is preliminary data.</text>
</comment>
<gene>
    <name evidence="2" type="ORF">MEUPH1_LOCUS27320</name>
</gene>
<dbReference type="EMBL" id="CARXXK010001103">
    <property type="protein sequence ID" value="CAI6373594.1"/>
    <property type="molecule type" value="Genomic_DNA"/>
</dbReference>
<sequence>MRQLEVTQSTGSSTAMRKEESTTLKYLVNQDGSSIGGLGKGEGAEGQEVGAFGLGTRNERGDRLVDFCNQHIMTITNT</sequence>
<name>A0AAV0XY66_9HEMI</name>
<protein>
    <submittedName>
        <fullName evidence="2">Uncharacterized protein</fullName>
    </submittedName>
</protein>
<keyword evidence="3" id="KW-1185">Reference proteome</keyword>
<dbReference type="AlphaFoldDB" id="A0AAV0XY66"/>
<feature type="compositionally biased region" description="Polar residues" evidence="1">
    <location>
        <begin position="1"/>
        <end position="15"/>
    </location>
</feature>
<feature type="region of interest" description="Disordered" evidence="1">
    <location>
        <begin position="1"/>
        <end position="24"/>
    </location>
</feature>
<evidence type="ECO:0000313" key="3">
    <source>
        <dbReference type="Proteomes" id="UP001160148"/>
    </source>
</evidence>
<accession>A0AAV0XY66</accession>
<organism evidence="2 3">
    <name type="scientific">Macrosiphum euphorbiae</name>
    <name type="common">potato aphid</name>
    <dbReference type="NCBI Taxonomy" id="13131"/>
    <lineage>
        <taxon>Eukaryota</taxon>
        <taxon>Metazoa</taxon>
        <taxon>Ecdysozoa</taxon>
        <taxon>Arthropoda</taxon>
        <taxon>Hexapoda</taxon>
        <taxon>Insecta</taxon>
        <taxon>Pterygota</taxon>
        <taxon>Neoptera</taxon>
        <taxon>Paraneoptera</taxon>
        <taxon>Hemiptera</taxon>
        <taxon>Sternorrhyncha</taxon>
        <taxon>Aphidomorpha</taxon>
        <taxon>Aphidoidea</taxon>
        <taxon>Aphididae</taxon>
        <taxon>Macrosiphini</taxon>
        <taxon>Macrosiphum</taxon>
    </lineage>
</organism>
<dbReference type="Proteomes" id="UP001160148">
    <property type="component" value="Unassembled WGS sequence"/>
</dbReference>